<dbReference type="SUPFAM" id="SSF48179">
    <property type="entry name" value="6-phosphogluconate dehydrogenase C-terminal domain-like"/>
    <property type="match status" value="1"/>
</dbReference>
<evidence type="ECO:0000256" key="8">
    <source>
        <dbReference type="ARBA" id="ARBA00032024"/>
    </source>
</evidence>
<dbReference type="NCBIfam" id="TIGR00745">
    <property type="entry name" value="apbA_panE"/>
    <property type="match status" value="1"/>
</dbReference>
<evidence type="ECO:0000259" key="11">
    <source>
        <dbReference type="Pfam" id="PF02558"/>
    </source>
</evidence>
<organism evidence="13 14">
    <name type="scientific">Jiella pacifica</name>
    <dbReference type="NCBI Taxonomy" id="2696469"/>
    <lineage>
        <taxon>Bacteria</taxon>
        <taxon>Pseudomonadati</taxon>
        <taxon>Pseudomonadota</taxon>
        <taxon>Alphaproteobacteria</taxon>
        <taxon>Hyphomicrobiales</taxon>
        <taxon>Aurantimonadaceae</taxon>
        <taxon>Jiella</taxon>
    </lineage>
</organism>
<keyword evidence="6 10" id="KW-0521">NADP</keyword>
<dbReference type="Pfam" id="PF02558">
    <property type="entry name" value="ApbA"/>
    <property type="match status" value="1"/>
</dbReference>
<dbReference type="InterPro" id="IPR008927">
    <property type="entry name" value="6-PGluconate_DH-like_C_sf"/>
</dbReference>
<evidence type="ECO:0000256" key="4">
    <source>
        <dbReference type="ARBA" id="ARBA00019465"/>
    </source>
</evidence>
<comment type="similarity">
    <text evidence="2 10">Belongs to the ketopantoate reductase family.</text>
</comment>
<feature type="domain" description="Ketopantoate reductase C-terminal" evidence="12">
    <location>
        <begin position="170"/>
        <end position="291"/>
    </location>
</feature>
<comment type="catalytic activity">
    <reaction evidence="9 10">
        <text>(R)-pantoate + NADP(+) = 2-dehydropantoate + NADPH + H(+)</text>
        <dbReference type="Rhea" id="RHEA:16233"/>
        <dbReference type="ChEBI" id="CHEBI:11561"/>
        <dbReference type="ChEBI" id="CHEBI:15378"/>
        <dbReference type="ChEBI" id="CHEBI:15980"/>
        <dbReference type="ChEBI" id="CHEBI:57783"/>
        <dbReference type="ChEBI" id="CHEBI:58349"/>
        <dbReference type="EC" id="1.1.1.169"/>
    </reaction>
</comment>
<dbReference type="Pfam" id="PF08546">
    <property type="entry name" value="ApbA_C"/>
    <property type="match status" value="1"/>
</dbReference>
<dbReference type="InterPro" id="IPR013328">
    <property type="entry name" value="6PGD_dom2"/>
</dbReference>
<dbReference type="Gene3D" id="3.40.50.720">
    <property type="entry name" value="NAD(P)-binding Rossmann-like Domain"/>
    <property type="match status" value="1"/>
</dbReference>
<keyword evidence="5 10" id="KW-0566">Pantothenate biosynthesis</keyword>
<evidence type="ECO:0000313" key="14">
    <source>
        <dbReference type="Proteomes" id="UP000469011"/>
    </source>
</evidence>
<dbReference type="GO" id="GO:0015940">
    <property type="term" value="P:pantothenate biosynthetic process"/>
    <property type="evidence" value="ECO:0007669"/>
    <property type="project" value="UniProtKB-UniPathway"/>
</dbReference>
<dbReference type="PANTHER" id="PTHR21708">
    <property type="entry name" value="PROBABLE 2-DEHYDROPANTOATE 2-REDUCTASE"/>
    <property type="match status" value="1"/>
</dbReference>
<dbReference type="InterPro" id="IPR013332">
    <property type="entry name" value="KPR_N"/>
</dbReference>
<evidence type="ECO:0000256" key="5">
    <source>
        <dbReference type="ARBA" id="ARBA00022655"/>
    </source>
</evidence>
<evidence type="ECO:0000256" key="2">
    <source>
        <dbReference type="ARBA" id="ARBA00007870"/>
    </source>
</evidence>
<evidence type="ECO:0000256" key="3">
    <source>
        <dbReference type="ARBA" id="ARBA00013014"/>
    </source>
</evidence>
<dbReference type="NCBIfam" id="NF005091">
    <property type="entry name" value="PRK06522.2-2"/>
    <property type="match status" value="1"/>
</dbReference>
<evidence type="ECO:0000256" key="10">
    <source>
        <dbReference type="RuleBase" id="RU362068"/>
    </source>
</evidence>
<evidence type="ECO:0000256" key="1">
    <source>
        <dbReference type="ARBA" id="ARBA00004994"/>
    </source>
</evidence>
<keyword evidence="14" id="KW-1185">Reference proteome</keyword>
<evidence type="ECO:0000259" key="12">
    <source>
        <dbReference type="Pfam" id="PF08546"/>
    </source>
</evidence>
<reference evidence="13 14" key="1">
    <citation type="submission" date="2020-01" db="EMBL/GenBank/DDBJ databases">
        <title>Jiella pacifica sp. nov.</title>
        <authorList>
            <person name="Xue Z."/>
            <person name="Zhu S."/>
            <person name="Chen J."/>
            <person name="Yang J."/>
        </authorList>
    </citation>
    <scope>NUCLEOTIDE SEQUENCE [LARGE SCALE GENOMIC DNA]</scope>
    <source>
        <strain evidence="13 14">40Bstr34</strain>
    </source>
</reference>
<feature type="domain" description="Ketopantoate reductase N-terminal" evidence="11">
    <location>
        <begin position="4"/>
        <end position="145"/>
    </location>
</feature>
<protein>
    <recommendedName>
        <fullName evidence="4 10">2-dehydropantoate 2-reductase</fullName>
        <ecNumber evidence="3 10">1.1.1.169</ecNumber>
    </recommendedName>
    <alternativeName>
        <fullName evidence="8 10">Ketopantoate reductase</fullName>
    </alternativeName>
</protein>
<evidence type="ECO:0000256" key="9">
    <source>
        <dbReference type="ARBA" id="ARBA00048793"/>
    </source>
</evidence>
<dbReference type="InterPro" id="IPR013752">
    <property type="entry name" value="KPA_reductase"/>
</dbReference>
<dbReference type="SUPFAM" id="SSF51735">
    <property type="entry name" value="NAD(P)-binding Rossmann-fold domains"/>
    <property type="match status" value="1"/>
</dbReference>
<comment type="caution">
    <text evidence="13">The sequence shown here is derived from an EMBL/GenBank/DDBJ whole genome shotgun (WGS) entry which is preliminary data.</text>
</comment>
<dbReference type="RefSeq" id="WP_163464053.1">
    <property type="nucleotide sequence ID" value="NZ_JAAAMG010000012.1"/>
</dbReference>
<accession>A0A6N9T5E9</accession>
<dbReference type="PANTHER" id="PTHR21708:SF26">
    <property type="entry name" value="2-DEHYDROPANTOATE 2-REDUCTASE"/>
    <property type="match status" value="1"/>
</dbReference>
<dbReference type="UniPathway" id="UPA00028">
    <property type="reaction ID" value="UER00004"/>
</dbReference>
<dbReference type="EMBL" id="JAAAMG010000012">
    <property type="protein sequence ID" value="NDW05802.1"/>
    <property type="molecule type" value="Genomic_DNA"/>
</dbReference>
<dbReference type="EC" id="1.1.1.169" evidence="3 10"/>
<dbReference type="Gene3D" id="1.10.1040.10">
    <property type="entry name" value="N-(1-d-carboxylethyl)-l-norvaline Dehydrogenase, domain 2"/>
    <property type="match status" value="1"/>
</dbReference>
<evidence type="ECO:0000256" key="6">
    <source>
        <dbReference type="ARBA" id="ARBA00022857"/>
    </source>
</evidence>
<gene>
    <name evidence="13" type="ORF">GTK09_15360</name>
</gene>
<dbReference type="AlphaFoldDB" id="A0A6N9T5E9"/>
<evidence type="ECO:0000256" key="7">
    <source>
        <dbReference type="ARBA" id="ARBA00023002"/>
    </source>
</evidence>
<dbReference type="InterPro" id="IPR036291">
    <property type="entry name" value="NAD(P)-bd_dom_sf"/>
</dbReference>
<comment type="function">
    <text evidence="10">Catalyzes the NADPH-dependent reduction of ketopantoate into pantoic acid.</text>
</comment>
<keyword evidence="7 10" id="KW-0560">Oxidoreductase</keyword>
<dbReference type="GO" id="GO:0008677">
    <property type="term" value="F:2-dehydropantoate 2-reductase activity"/>
    <property type="evidence" value="ECO:0007669"/>
    <property type="project" value="UniProtKB-EC"/>
</dbReference>
<dbReference type="GO" id="GO:0005737">
    <property type="term" value="C:cytoplasm"/>
    <property type="evidence" value="ECO:0007669"/>
    <property type="project" value="TreeGrafter"/>
</dbReference>
<dbReference type="InterPro" id="IPR003710">
    <property type="entry name" value="ApbA"/>
</dbReference>
<dbReference type="Proteomes" id="UP000469011">
    <property type="component" value="Unassembled WGS sequence"/>
</dbReference>
<evidence type="ECO:0000313" key="13">
    <source>
        <dbReference type="EMBL" id="NDW05802.1"/>
    </source>
</evidence>
<name>A0A6N9T5E9_9HYPH</name>
<dbReference type="FunFam" id="1.10.1040.10:FF:000017">
    <property type="entry name" value="2-dehydropantoate 2-reductase"/>
    <property type="match status" value="1"/>
</dbReference>
<comment type="pathway">
    <text evidence="1 10">Cofactor biosynthesis; (R)-pantothenate biosynthesis; (R)-pantoate from 3-methyl-2-oxobutanoate: step 2/2.</text>
</comment>
<sequence>MKAVVIGAGAIGGYLAAMLDEAGHDVSLCVRTPFDELTLEEDGEVRKVAAKIVAEPGELNDGAGPVDLVVVATKAQDTGSARPWLEALVGPQTLVLMAQNGVEHEERVAAFELSGSVVPSIVYIAAERVAPGRVVHHYSSRMVLPDDAAGRRVAGYFSGTKLTVEIEPEFLTAAWRKLLSNVVANPVTALTLRRMGVFRDEAIRQLAITLLAEAIAVGRAAGAKFGDDEHERLLNQYARANPDSGSSMLYDRLAGRPLEHEYLTGAVVRAGERHGVATPLNAAILALLSAVDRTPIGRS</sequence>
<proteinExistence type="inferred from homology"/>
<dbReference type="InterPro" id="IPR051402">
    <property type="entry name" value="KPR-Related"/>
</dbReference>